<name>A0A6P3X8F6_DINQU</name>
<dbReference type="KEGG" id="dqu:106744172"/>
<evidence type="ECO:0000259" key="4">
    <source>
        <dbReference type="Pfam" id="PF01753"/>
    </source>
</evidence>
<keyword evidence="2" id="KW-0863">Zinc-finger</keyword>
<evidence type="ECO:0000313" key="6">
    <source>
        <dbReference type="Proteomes" id="UP000515204"/>
    </source>
</evidence>
<feature type="domain" description="Mitochondrial splicing suppressor 51-like C-terminal" evidence="5">
    <location>
        <begin position="123"/>
        <end position="246"/>
    </location>
</feature>
<evidence type="ECO:0000256" key="1">
    <source>
        <dbReference type="ARBA" id="ARBA00022723"/>
    </source>
</evidence>
<dbReference type="Pfam" id="PF01753">
    <property type="entry name" value="zf-MYND"/>
    <property type="match status" value="1"/>
</dbReference>
<reference evidence="7" key="1">
    <citation type="submission" date="2025-08" db="UniProtKB">
        <authorList>
            <consortium name="RefSeq"/>
        </authorList>
    </citation>
    <scope>IDENTIFICATION</scope>
</reference>
<dbReference type="GeneID" id="106744172"/>
<dbReference type="AlphaFoldDB" id="A0A6P3X8F6"/>
<dbReference type="Gene3D" id="6.10.140.2220">
    <property type="match status" value="1"/>
</dbReference>
<feature type="domain" description="MYND-type" evidence="4">
    <location>
        <begin position="29"/>
        <end position="68"/>
    </location>
</feature>
<protein>
    <submittedName>
        <fullName evidence="7">Uncharacterized protein LOC106744172</fullName>
    </submittedName>
</protein>
<accession>A0A6P3X8F6</accession>
<organism evidence="6 7">
    <name type="scientific">Dinoponera quadriceps</name>
    <name type="common">South American ant</name>
    <dbReference type="NCBI Taxonomy" id="609295"/>
    <lineage>
        <taxon>Eukaryota</taxon>
        <taxon>Metazoa</taxon>
        <taxon>Ecdysozoa</taxon>
        <taxon>Arthropoda</taxon>
        <taxon>Hexapoda</taxon>
        <taxon>Insecta</taxon>
        <taxon>Pterygota</taxon>
        <taxon>Neoptera</taxon>
        <taxon>Endopterygota</taxon>
        <taxon>Hymenoptera</taxon>
        <taxon>Apocrita</taxon>
        <taxon>Aculeata</taxon>
        <taxon>Formicoidea</taxon>
        <taxon>Formicidae</taxon>
        <taxon>Ponerinae</taxon>
        <taxon>Ponerini</taxon>
        <taxon>Dinoponera</taxon>
    </lineage>
</organism>
<dbReference type="RefSeq" id="XP_014474154.1">
    <property type="nucleotide sequence ID" value="XM_014618668.1"/>
</dbReference>
<evidence type="ECO:0000313" key="7">
    <source>
        <dbReference type="RefSeq" id="XP_014474154.1"/>
    </source>
</evidence>
<dbReference type="SUPFAM" id="SSF144232">
    <property type="entry name" value="HIT/MYND zinc finger-like"/>
    <property type="match status" value="1"/>
</dbReference>
<gene>
    <name evidence="7" type="primary">LOC106744172</name>
</gene>
<dbReference type="Pfam" id="PF20179">
    <property type="entry name" value="MSS51_C"/>
    <property type="match status" value="1"/>
</dbReference>
<proteinExistence type="predicted"/>
<keyword evidence="1" id="KW-0479">Metal-binding</keyword>
<evidence type="ECO:0000259" key="5">
    <source>
        <dbReference type="Pfam" id="PF20179"/>
    </source>
</evidence>
<keyword evidence="6" id="KW-1185">Reference proteome</keyword>
<dbReference type="InterPro" id="IPR046824">
    <property type="entry name" value="Mss51-like_C"/>
</dbReference>
<dbReference type="OrthoDB" id="5282002at2759"/>
<keyword evidence="3" id="KW-0862">Zinc</keyword>
<evidence type="ECO:0000256" key="2">
    <source>
        <dbReference type="ARBA" id="ARBA00022771"/>
    </source>
</evidence>
<dbReference type="Proteomes" id="UP000515204">
    <property type="component" value="Unplaced"/>
</dbReference>
<dbReference type="PANTHER" id="PTHR28069:SF2">
    <property type="entry name" value="GH20023P"/>
    <property type="match status" value="1"/>
</dbReference>
<dbReference type="GO" id="GO:0008270">
    <property type="term" value="F:zinc ion binding"/>
    <property type="evidence" value="ECO:0007669"/>
    <property type="project" value="UniProtKB-KW"/>
</dbReference>
<evidence type="ECO:0000256" key="3">
    <source>
        <dbReference type="ARBA" id="ARBA00022833"/>
    </source>
</evidence>
<dbReference type="InterPro" id="IPR002893">
    <property type="entry name" value="Znf_MYND"/>
</dbReference>
<dbReference type="PANTHER" id="PTHR28069">
    <property type="entry name" value="GH20023P"/>
    <property type="match status" value="1"/>
</dbReference>
<sequence>MFKIEGELLRYDGPLTPDRYNKFFNPNLCHVCKEKDTGNLITCDQYYTISYCSMEHKMLHHPEHEQICRTVKKNLEKDPQWRIRKLNPNEWFQSRKLSLNLDIGYLNSYSIKLKFRVFPGPRSYLPAWELILHLLHQMKELIIILIGPGLQNERGNIDACLTCKVTYGQRLFLETHGMPYHDYVNSQLYKRPNVIIAFQAELYREHIGEGFLRAVRHQNCPLLITATSVDKLKENMNTVNQLLSTWLFSSSSQNRRFVCEHSTSNSESIQKLYFLVSRTKTPAQNIPRKFYVYCTYLS</sequence>